<feature type="domain" description="MARVEL" evidence="6">
    <location>
        <begin position="25"/>
        <end position="165"/>
    </location>
</feature>
<protein>
    <recommendedName>
        <fullName evidence="6">MARVEL domain-containing protein</fullName>
    </recommendedName>
</protein>
<comment type="caution">
    <text evidence="7">The sequence shown here is derived from an EMBL/GenBank/DDBJ whole genome shotgun (WGS) entry which is preliminary data.</text>
</comment>
<feature type="transmembrane region" description="Helical" evidence="5">
    <location>
        <begin position="59"/>
        <end position="83"/>
    </location>
</feature>
<evidence type="ECO:0000256" key="3">
    <source>
        <dbReference type="ARBA" id="ARBA00022989"/>
    </source>
</evidence>
<dbReference type="InterPro" id="IPR008253">
    <property type="entry name" value="Marvel"/>
</dbReference>
<evidence type="ECO:0000313" key="7">
    <source>
        <dbReference type="EMBL" id="ORX44107.1"/>
    </source>
</evidence>
<dbReference type="Pfam" id="PF01284">
    <property type="entry name" value="MARVEL"/>
    <property type="match status" value="1"/>
</dbReference>
<evidence type="ECO:0000259" key="6">
    <source>
        <dbReference type="Pfam" id="PF01284"/>
    </source>
</evidence>
<evidence type="ECO:0000256" key="1">
    <source>
        <dbReference type="ARBA" id="ARBA00004141"/>
    </source>
</evidence>
<reference evidence="7 8" key="1">
    <citation type="submission" date="2016-07" db="EMBL/GenBank/DDBJ databases">
        <title>Pervasive Adenine N6-methylation of Active Genes in Fungi.</title>
        <authorList>
            <consortium name="DOE Joint Genome Institute"/>
            <person name="Mondo S.J."/>
            <person name="Dannebaum R.O."/>
            <person name="Kuo R.C."/>
            <person name="Labutti K."/>
            <person name="Haridas S."/>
            <person name="Kuo A."/>
            <person name="Salamov A."/>
            <person name="Ahrendt S.R."/>
            <person name="Lipzen A."/>
            <person name="Sullivan W."/>
            <person name="Andreopoulos W.B."/>
            <person name="Clum A."/>
            <person name="Lindquist E."/>
            <person name="Daum C."/>
            <person name="Ramamoorthy G.K."/>
            <person name="Gryganskyi A."/>
            <person name="Culley D."/>
            <person name="Magnuson J.K."/>
            <person name="James T.Y."/>
            <person name="O'Malley M.A."/>
            <person name="Stajich J.E."/>
            <person name="Spatafora J.W."/>
            <person name="Visel A."/>
            <person name="Grigoriev I.V."/>
        </authorList>
    </citation>
    <scope>NUCLEOTIDE SEQUENCE [LARGE SCALE GENOMIC DNA]</scope>
    <source>
        <strain evidence="7 8">NRRL 3301</strain>
    </source>
</reference>
<gene>
    <name evidence="7" type="ORF">DM01DRAFT_1411418</name>
</gene>
<evidence type="ECO:0000256" key="2">
    <source>
        <dbReference type="ARBA" id="ARBA00022692"/>
    </source>
</evidence>
<feature type="transmembrane region" description="Helical" evidence="5">
    <location>
        <begin position="25"/>
        <end position="47"/>
    </location>
</feature>
<feature type="transmembrane region" description="Helical" evidence="5">
    <location>
        <begin position="146"/>
        <end position="172"/>
    </location>
</feature>
<proteinExistence type="predicted"/>
<sequence>MTLPIPEDPSSKQSVKHFQSTRFKLWLHGLQVVVSLLTIILLIPVIIIQNQAQGWSAAAVNYVMFVAAFTSIIPVCLAFFPWLYESKNRLKRIGKFFMKPRTILIFSSFYAVLWMTAGIAMTVQALNPSSCAQDKGSAWISQCRLGYVTMGTAWLNCVLWLISLVVGLIVFFQQKRLTHKKLKKQQTQEHHHVLETEVIEPLVTTPPATVEEEEYYQETYPPVAHTMTHAYPQPTATPDYPSFSTPMQQVSYNPSSTPHHGTPPLHAPTTQHPAYLVQPLASMPDPQHYR</sequence>
<name>A0A1X2G3X5_9FUNG</name>
<dbReference type="OrthoDB" id="2259253at2759"/>
<keyword evidence="2 5" id="KW-0812">Transmembrane</keyword>
<evidence type="ECO:0000313" key="8">
    <source>
        <dbReference type="Proteomes" id="UP000242146"/>
    </source>
</evidence>
<dbReference type="AlphaFoldDB" id="A0A1X2G3X5"/>
<comment type="subcellular location">
    <subcellularLocation>
        <location evidence="1">Membrane</location>
        <topology evidence="1">Multi-pass membrane protein</topology>
    </subcellularLocation>
</comment>
<dbReference type="GO" id="GO:0016020">
    <property type="term" value="C:membrane"/>
    <property type="evidence" value="ECO:0007669"/>
    <property type="project" value="UniProtKB-SubCell"/>
</dbReference>
<dbReference type="Proteomes" id="UP000242146">
    <property type="component" value="Unassembled WGS sequence"/>
</dbReference>
<accession>A0A1X2G3X5</accession>
<dbReference type="STRING" id="101127.A0A1X2G3X5"/>
<evidence type="ECO:0000256" key="5">
    <source>
        <dbReference type="SAM" id="Phobius"/>
    </source>
</evidence>
<keyword evidence="3 5" id="KW-1133">Transmembrane helix</keyword>
<keyword evidence="8" id="KW-1185">Reference proteome</keyword>
<organism evidence="7 8">
    <name type="scientific">Hesseltinella vesiculosa</name>
    <dbReference type="NCBI Taxonomy" id="101127"/>
    <lineage>
        <taxon>Eukaryota</taxon>
        <taxon>Fungi</taxon>
        <taxon>Fungi incertae sedis</taxon>
        <taxon>Mucoromycota</taxon>
        <taxon>Mucoromycotina</taxon>
        <taxon>Mucoromycetes</taxon>
        <taxon>Mucorales</taxon>
        <taxon>Cunninghamellaceae</taxon>
        <taxon>Hesseltinella</taxon>
    </lineage>
</organism>
<feature type="transmembrane region" description="Helical" evidence="5">
    <location>
        <begin position="103"/>
        <end position="126"/>
    </location>
</feature>
<keyword evidence="4 5" id="KW-0472">Membrane</keyword>
<evidence type="ECO:0000256" key="4">
    <source>
        <dbReference type="ARBA" id="ARBA00023136"/>
    </source>
</evidence>
<dbReference type="EMBL" id="MCGT01000050">
    <property type="protein sequence ID" value="ORX44107.1"/>
    <property type="molecule type" value="Genomic_DNA"/>
</dbReference>